<evidence type="ECO:0000313" key="2">
    <source>
        <dbReference type="EMBL" id="PRX39429.1"/>
    </source>
</evidence>
<dbReference type="EMBL" id="PVNE01000025">
    <property type="protein sequence ID" value="PRX39429.1"/>
    <property type="molecule type" value="Genomic_DNA"/>
</dbReference>
<dbReference type="InterPro" id="IPR032555">
    <property type="entry name" value="DUF4937"/>
</dbReference>
<dbReference type="SUPFAM" id="SSF54909">
    <property type="entry name" value="Dimeric alpha+beta barrel"/>
    <property type="match status" value="1"/>
</dbReference>
<protein>
    <submittedName>
        <fullName evidence="2">Uncharacterized protein DUF4937</fullName>
    </submittedName>
</protein>
<keyword evidence="3" id="KW-1185">Reference proteome</keyword>
<gene>
    <name evidence="2" type="ORF">CLV97_12545</name>
</gene>
<name>A0A2T0LCF4_9BACL</name>
<dbReference type="OrthoDB" id="2627153at2"/>
<feature type="domain" description="DUF4937" evidence="1">
    <location>
        <begin position="2"/>
        <end position="89"/>
    </location>
</feature>
<evidence type="ECO:0000313" key="3">
    <source>
        <dbReference type="Proteomes" id="UP000237797"/>
    </source>
</evidence>
<dbReference type="Pfam" id="PF16291">
    <property type="entry name" value="DUF4937"/>
    <property type="match status" value="1"/>
</dbReference>
<dbReference type="RefSeq" id="WP_106346124.1">
    <property type="nucleotide sequence ID" value="NZ_PVNE01000025.1"/>
</dbReference>
<dbReference type="Proteomes" id="UP000237797">
    <property type="component" value="Unassembled WGS sequence"/>
</dbReference>
<comment type="caution">
    <text evidence="2">The sequence shown here is derived from an EMBL/GenBank/DDBJ whole genome shotgun (WGS) entry which is preliminary data.</text>
</comment>
<evidence type="ECO:0000259" key="1">
    <source>
        <dbReference type="Pfam" id="PF16291"/>
    </source>
</evidence>
<proteinExistence type="predicted"/>
<sequence length="182" mass="20959">MLIKWIICQVPENRREAFSRAQCAWKAIRDVDGLYGQWGGWNVHRPAEAGILALWRDRSSHDAFMSQVHDSIFHATKQEQTYERLSVTLLVGISSLPGEREALCRALTSRWIRVSDDQLYPGRVDSDRHAAEDFDGDVAALFMGRTLNGPDRCLSFTLLRSRPDLKSVRDSRLFRLQEEWLV</sequence>
<dbReference type="InterPro" id="IPR011008">
    <property type="entry name" value="Dimeric_a/b-barrel"/>
</dbReference>
<organism evidence="2 3">
    <name type="scientific">Planifilum fimeticola</name>
    <dbReference type="NCBI Taxonomy" id="201975"/>
    <lineage>
        <taxon>Bacteria</taxon>
        <taxon>Bacillati</taxon>
        <taxon>Bacillota</taxon>
        <taxon>Bacilli</taxon>
        <taxon>Bacillales</taxon>
        <taxon>Thermoactinomycetaceae</taxon>
        <taxon>Planifilum</taxon>
    </lineage>
</organism>
<reference evidence="2 3" key="1">
    <citation type="submission" date="2018-03" db="EMBL/GenBank/DDBJ databases">
        <title>Genomic Encyclopedia of Archaeal and Bacterial Type Strains, Phase II (KMG-II): from individual species to whole genera.</title>
        <authorList>
            <person name="Goeker M."/>
        </authorList>
    </citation>
    <scope>NUCLEOTIDE SEQUENCE [LARGE SCALE GENOMIC DNA]</scope>
    <source>
        <strain evidence="2 3">DSM 44946</strain>
    </source>
</reference>
<dbReference type="AlphaFoldDB" id="A0A2T0LCF4"/>
<accession>A0A2T0LCF4</accession>